<evidence type="ECO:0000256" key="1">
    <source>
        <dbReference type="SAM" id="Phobius"/>
    </source>
</evidence>
<protein>
    <recommendedName>
        <fullName evidence="4">Transmembrane protein</fullName>
    </recommendedName>
</protein>
<dbReference type="InParanoid" id="A0A2P5FSV2"/>
<comment type="caution">
    <text evidence="2">The sequence shown here is derived from an EMBL/GenBank/DDBJ whole genome shotgun (WGS) entry which is preliminary data.</text>
</comment>
<feature type="non-terminal residue" evidence="2">
    <location>
        <position position="90"/>
    </location>
</feature>
<keyword evidence="3" id="KW-1185">Reference proteome</keyword>
<keyword evidence="1" id="KW-0812">Transmembrane</keyword>
<gene>
    <name evidence="2" type="ORF">TorRG33x02_034800</name>
</gene>
<keyword evidence="1" id="KW-0472">Membrane</keyword>
<evidence type="ECO:0008006" key="4">
    <source>
        <dbReference type="Google" id="ProtNLM"/>
    </source>
</evidence>
<dbReference type="Proteomes" id="UP000237000">
    <property type="component" value="Unassembled WGS sequence"/>
</dbReference>
<reference evidence="3" key="1">
    <citation type="submission" date="2016-06" db="EMBL/GenBank/DDBJ databases">
        <title>Parallel loss of symbiosis genes in relatives of nitrogen-fixing non-legume Parasponia.</title>
        <authorList>
            <person name="Van Velzen R."/>
            <person name="Holmer R."/>
            <person name="Bu F."/>
            <person name="Rutten L."/>
            <person name="Van Zeijl A."/>
            <person name="Liu W."/>
            <person name="Santuari L."/>
            <person name="Cao Q."/>
            <person name="Sharma T."/>
            <person name="Shen D."/>
            <person name="Roswanjaya Y."/>
            <person name="Wardhani T."/>
            <person name="Kalhor M.S."/>
            <person name="Jansen J."/>
            <person name="Van den Hoogen J."/>
            <person name="Gungor B."/>
            <person name="Hartog M."/>
            <person name="Hontelez J."/>
            <person name="Verver J."/>
            <person name="Yang W.-C."/>
            <person name="Schijlen E."/>
            <person name="Repin R."/>
            <person name="Schilthuizen M."/>
            <person name="Schranz E."/>
            <person name="Heidstra R."/>
            <person name="Miyata K."/>
            <person name="Fedorova E."/>
            <person name="Kohlen W."/>
            <person name="Bisseling T."/>
            <person name="Smit S."/>
            <person name="Geurts R."/>
        </authorList>
    </citation>
    <scope>NUCLEOTIDE SEQUENCE [LARGE SCALE GENOMIC DNA]</scope>
    <source>
        <strain evidence="3">cv. RG33-2</strain>
    </source>
</reference>
<evidence type="ECO:0000313" key="2">
    <source>
        <dbReference type="EMBL" id="POO00849.1"/>
    </source>
</evidence>
<proteinExistence type="predicted"/>
<sequence>MVGLSKISGTILILIFIPIVNVLGSDPEFMAIGSLIGWSKSMQPNKDGSRFMPSSNLKDYEASIDLSSVWGSAIELLESERGKKKKKGGK</sequence>
<organism evidence="2 3">
    <name type="scientific">Trema orientale</name>
    <name type="common">Charcoal tree</name>
    <name type="synonym">Celtis orientalis</name>
    <dbReference type="NCBI Taxonomy" id="63057"/>
    <lineage>
        <taxon>Eukaryota</taxon>
        <taxon>Viridiplantae</taxon>
        <taxon>Streptophyta</taxon>
        <taxon>Embryophyta</taxon>
        <taxon>Tracheophyta</taxon>
        <taxon>Spermatophyta</taxon>
        <taxon>Magnoliopsida</taxon>
        <taxon>eudicotyledons</taxon>
        <taxon>Gunneridae</taxon>
        <taxon>Pentapetalae</taxon>
        <taxon>rosids</taxon>
        <taxon>fabids</taxon>
        <taxon>Rosales</taxon>
        <taxon>Cannabaceae</taxon>
        <taxon>Trema</taxon>
    </lineage>
</organism>
<dbReference type="AlphaFoldDB" id="A0A2P5FSV2"/>
<name>A0A2P5FSV2_TREOI</name>
<dbReference type="EMBL" id="JXTC01000011">
    <property type="protein sequence ID" value="POO00849.1"/>
    <property type="molecule type" value="Genomic_DNA"/>
</dbReference>
<accession>A0A2P5FSV2</accession>
<feature type="transmembrane region" description="Helical" evidence="1">
    <location>
        <begin position="6"/>
        <end position="24"/>
    </location>
</feature>
<evidence type="ECO:0000313" key="3">
    <source>
        <dbReference type="Proteomes" id="UP000237000"/>
    </source>
</evidence>
<keyword evidence="1" id="KW-1133">Transmembrane helix</keyword>